<gene>
    <name evidence="1" type="ORF">A35E_00251</name>
</gene>
<keyword evidence="2" id="KW-1185">Reference proteome</keyword>
<dbReference type="EMBL" id="CP003547">
    <property type="protein sequence ID" value="AFP85560.1"/>
    <property type="molecule type" value="Genomic_DNA"/>
</dbReference>
<protein>
    <submittedName>
        <fullName evidence="1">Uncharacterized protein</fullName>
    </submittedName>
</protein>
<dbReference type="AlphaFoldDB" id="J3TYR6"/>
<organism evidence="1 2">
    <name type="scientific">secondary endosymbiont of Heteropsylla cubana</name>
    <dbReference type="NCBI Taxonomy" id="134287"/>
    <lineage>
        <taxon>Bacteria</taxon>
        <taxon>Pseudomonadati</taxon>
        <taxon>Pseudomonadota</taxon>
        <taxon>Gammaproteobacteria</taxon>
        <taxon>Enterobacterales</taxon>
        <taxon>Enterobacteriaceae</taxon>
        <taxon>aphid secondary symbionts</taxon>
    </lineage>
</organism>
<accession>J3TYR6</accession>
<evidence type="ECO:0000313" key="1">
    <source>
        <dbReference type="EMBL" id="AFP85560.1"/>
    </source>
</evidence>
<reference evidence="1 2" key="1">
    <citation type="journal article" date="2012" name="Mol. Biol. Evol.">
        <title>Genome reduction and co-evolution between the primary and secondary bacterial symbionts of psyllids.</title>
        <authorList>
            <person name="Sloan D.B."/>
            <person name="Moran N.A."/>
        </authorList>
    </citation>
    <scope>NUCLEOTIDE SEQUENCE [LARGE SCALE GENOMIC DNA]</scope>
    <source>
        <strain evidence="1">Hcub_S</strain>
    </source>
</reference>
<dbReference type="Proteomes" id="UP000003937">
    <property type="component" value="Chromosome"/>
</dbReference>
<dbReference type="HOGENOM" id="CLU_3140557_0_0_6"/>
<evidence type="ECO:0000313" key="2">
    <source>
        <dbReference type="Proteomes" id="UP000003937"/>
    </source>
</evidence>
<name>J3TYR6_9ENTR</name>
<sequence length="49" mass="5684">MIVILPRKLNYFLENDTNFKLTLKCVCNESVYLNIPIKKEGGVILIKML</sequence>
<dbReference type="KEGG" id="sehc:A35E_00251"/>
<proteinExistence type="predicted"/>